<dbReference type="RefSeq" id="WP_011254704.1">
    <property type="nucleotide sequence ID" value="NC_006823.1"/>
</dbReference>
<dbReference type="EMBL" id="CR555307">
    <property type="protein sequence ID" value="CAI10475.1"/>
    <property type="molecule type" value="Genomic_DNA"/>
</dbReference>
<keyword evidence="2" id="KW-1185">Reference proteome</keyword>
<protein>
    <recommendedName>
        <fullName evidence="3">HPF/RaiA family ribosome-associated protein</fullName>
    </recommendedName>
</protein>
<dbReference type="HOGENOM" id="CLU_142879_2_0_4"/>
<evidence type="ECO:0000313" key="2">
    <source>
        <dbReference type="Proteomes" id="UP000006552"/>
    </source>
</evidence>
<dbReference type="Pfam" id="PF02482">
    <property type="entry name" value="Ribosomal_S30AE"/>
    <property type="match status" value="1"/>
</dbReference>
<dbReference type="InterPro" id="IPR003489">
    <property type="entry name" value="RHF/RaiA"/>
</dbReference>
<sequence length="111" mass="12623">MRIDLSCDEANSTHTLREYATGRIRTAIGRFRDHIQWARVKVANVRDPSGSQKRCVVQLRLRNLPDVVFAITQLEARAAVDEAANRLARVLAQRVRRNRPARHQSLSALPV</sequence>
<evidence type="ECO:0008006" key="3">
    <source>
        <dbReference type="Google" id="ProtNLM"/>
    </source>
</evidence>
<evidence type="ECO:0000313" key="1">
    <source>
        <dbReference type="EMBL" id="CAI10475.1"/>
    </source>
</evidence>
<dbReference type="Proteomes" id="UP000006552">
    <property type="component" value="Plasmid 1"/>
</dbReference>
<dbReference type="KEGG" id="eba:p1B298"/>
<reference evidence="1 2" key="1">
    <citation type="journal article" date="2005" name="Arch. Microbiol.">
        <title>The genome sequence of an anaerobic aromatic-degrading denitrifying bacterium, strain EbN1.</title>
        <authorList>
            <person name="Rabus R."/>
            <person name="Kube M."/>
            <person name="Heider J."/>
            <person name="Beck A."/>
            <person name="Heitmann K."/>
            <person name="Widdel F."/>
            <person name="Reinhardt R."/>
        </authorList>
    </citation>
    <scope>NUCLEOTIDE SEQUENCE [LARGE SCALE GENOMIC DNA]</scope>
    <source>
        <strain evidence="1 2">EbN1</strain>
        <plasmid evidence="2">Plasmid pAzo1</plasmid>
    </source>
</reference>
<dbReference type="OrthoDB" id="5297384at2"/>
<organism evidence="1 2">
    <name type="scientific">Aromatoleum aromaticum (strain DSM 19018 / LMG 30748 / EbN1)</name>
    <name type="common">Azoarcus sp. (strain EbN1)</name>
    <dbReference type="NCBI Taxonomy" id="76114"/>
    <lineage>
        <taxon>Bacteria</taxon>
        <taxon>Pseudomonadati</taxon>
        <taxon>Pseudomonadota</taxon>
        <taxon>Betaproteobacteria</taxon>
        <taxon>Rhodocyclales</taxon>
        <taxon>Rhodocyclaceae</taxon>
        <taxon>Aromatoleum</taxon>
    </lineage>
</organism>
<dbReference type="InterPro" id="IPR036567">
    <property type="entry name" value="RHF-like"/>
</dbReference>
<keyword evidence="1" id="KW-0614">Plasmid</keyword>
<proteinExistence type="predicted"/>
<geneLocation type="plasmid" evidence="2">
    <name>pAzo1</name>
</geneLocation>
<dbReference type="SUPFAM" id="SSF69754">
    <property type="entry name" value="Ribosome binding protein Y (YfiA homologue)"/>
    <property type="match status" value="1"/>
</dbReference>
<dbReference type="Gene3D" id="3.30.160.100">
    <property type="entry name" value="Ribosome hibernation promotion factor-like"/>
    <property type="match status" value="1"/>
</dbReference>
<gene>
    <name evidence="1" type="ORF">p1B298</name>
</gene>
<accession>Q5NWT9</accession>
<name>Q5NWT9_AROAE</name>
<dbReference type="AlphaFoldDB" id="Q5NWT9"/>